<organism evidence="2">
    <name type="scientific">marine metagenome</name>
    <dbReference type="NCBI Taxonomy" id="408172"/>
    <lineage>
        <taxon>unclassified sequences</taxon>
        <taxon>metagenomes</taxon>
        <taxon>ecological metagenomes</taxon>
    </lineage>
</organism>
<dbReference type="GO" id="GO:0003824">
    <property type="term" value="F:catalytic activity"/>
    <property type="evidence" value="ECO:0007669"/>
    <property type="project" value="InterPro"/>
</dbReference>
<sequence length="257" mass="26645">AALEMLEADAATRHILLVSKPPSPAVAERVVNALRHSKKTATVCFIGADEPTLPDNVSFTRTLKAAAEEATGSLGKETKSELQYTIPQLASGRKLVKGLFSGGTLAAEAQVIFLDQGVPVSSNAPIAGAMVSDAATGHVLLDLGSDEYTQGRPHPMIDPAVREAEIVQSLADPTVAVILLDVVIGYGAHPDPAGEIARVVLAAQKDRPVVVASVTGTDEDPQGRKSQKDKLADAGILVAPSNADAAKLALHCISRNA</sequence>
<dbReference type="InterPro" id="IPR005811">
    <property type="entry name" value="SUCC_ACL_C"/>
</dbReference>
<dbReference type="SUPFAM" id="SSF52210">
    <property type="entry name" value="Succinyl-CoA synthetase domains"/>
    <property type="match status" value="1"/>
</dbReference>
<proteinExistence type="predicted"/>
<dbReference type="InterPro" id="IPR016102">
    <property type="entry name" value="Succinyl-CoA_synth-like"/>
</dbReference>
<gene>
    <name evidence="2" type="ORF">METZ01_LOCUS121045</name>
</gene>
<reference evidence="2" key="1">
    <citation type="submission" date="2018-05" db="EMBL/GenBank/DDBJ databases">
        <authorList>
            <person name="Lanie J.A."/>
            <person name="Ng W.-L."/>
            <person name="Kazmierczak K.M."/>
            <person name="Andrzejewski T.M."/>
            <person name="Davidsen T.M."/>
            <person name="Wayne K.J."/>
            <person name="Tettelin H."/>
            <person name="Glass J.I."/>
            <person name="Rusch D."/>
            <person name="Podicherti R."/>
            <person name="Tsui H.-C.T."/>
            <person name="Winkler M.E."/>
        </authorList>
    </citation>
    <scope>NUCLEOTIDE SEQUENCE</scope>
</reference>
<dbReference type="AlphaFoldDB" id="A0A381XUU4"/>
<dbReference type="EMBL" id="UINC01016365">
    <property type="protein sequence ID" value="SVA68191.1"/>
    <property type="molecule type" value="Genomic_DNA"/>
</dbReference>
<evidence type="ECO:0000259" key="1">
    <source>
        <dbReference type="Pfam" id="PF00549"/>
    </source>
</evidence>
<accession>A0A381XUU4</accession>
<name>A0A381XUU4_9ZZZZ</name>
<protein>
    <recommendedName>
        <fullName evidence="1">ATP-citrate synthase/succinyl-CoA ligase C-terminal domain-containing protein</fullName>
    </recommendedName>
</protein>
<dbReference type="Pfam" id="PF00549">
    <property type="entry name" value="Ligase_CoA"/>
    <property type="match status" value="1"/>
</dbReference>
<feature type="domain" description="ATP-citrate synthase/succinyl-CoA ligase C-terminal" evidence="1">
    <location>
        <begin position="99"/>
        <end position="249"/>
    </location>
</feature>
<feature type="non-terminal residue" evidence="2">
    <location>
        <position position="1"/>
    </location>
</feature>
<dbReference type="Gene3D" id="3.40.50.261">
    <property type="entry name" value="Succinyl-CoA synthetase domains"/>
    <property type="match status" value="2"/>
</dbReference>
<evidence type="ECO:0000313" key="2">
    <source>
        <dbReference type="EMBL" id="SVA68191.1"/>
    </source>
</evidence>